<evidence type="ECO:0000313" key="2">
    <source>
        <dbReference type="Proteomes" id="UP000655366"/>
    </source>
</evidence>
<dbReference type="Proteomes" id="UP000655366">
    <property type="component" value="Unassembled WGS sequence"/>
</dbReference>
<dbReference type="EMBL" id="JADNYM010000001">
    <property type="protein sequence ID" value="MBG0737838.1"/>
    <property type="molecule type" value="Genomic_DNA"/>
</dbReference>
<organism evidence="1 2">
    <name type="scientific">Arthrobacter terrae</name>
    <dbReference type="NCBI Taxonomy" id="2935737"/>
    <lineage>
        <taxon>Bacteria</taxon>
        <taxon>Bacillati</taxon>
        <taxon>Actinomycetota</taxon>
        <taxon>Actinomycetes</taxon>
        <taxon>Micrococcales</taxon>
        <taxon>Micrococcaceae</taxon>
        <taxon>Arthrobacter</taxon>
    </lineage>
</organism>
<proteinExistence type="predicted"/>
<comment type="caution">
    <text evidence="1">The sequence shown here is derived from an EMBL/GenBank/DDBJ whole genome shotgun (WGS) entry which is preliminary data.</text>
</comment>
<dbReference type="GO" id="GO:0006281">
    <property type="term" value="P:DNA repair"/>
    <property type="evidence" value="ECO:0007669"/>
    <property type="project" value="InterPro"/>
</dbReference>
<dbReference type="SUPFAM" id="SSF48150">
    <property type="entry name" value="DNA-glycosylase"/>
    <property type="match status" value="1"/>
</dbReference>
<gene>
    <name evidence="1" type="ORF">IV500_00060</name>
</gene>
<dbReference type="RefSeq" id="WP_196394796.1">
    <property type="nucleotide sequence ID" value="NZ_JADNYM010000001.1"/>
</dbReference>
<dbReference type="Gene3D" id="1.10.1670.10">
    <property type="entry name" value="Helix-hairpin-Helix base-excision DNA repair enzymes (C-terminal)"/>
    <property type="match status" value="1"/>
</dbReference>
<keyword evidence="1" id="KW-0255">Endonuclease</keyword>
<name>A0A931CGB4_9MICC</name>
<keyword evidence="2" id="KW-1185">Reference proteome</keyword>
<reference evidence="1 2" key="1">
    <citation type="submission" date="2020-11" db="EMBL/GenBank/DDBJ databases">
        <title>Arthrobacter antarcticus sp. nov., isolated from Antarctic Soil.</title>
        <authorList>
            <person name="Li J."/>
        </authorList>
    </citation>
    <scope>NUCLEOTIDE SEQUENCE [LARGE SCALE GENOMIC DNA]</scope>
    <source>
        <strain evidence="1 2">Z1-20</strain>
    </source>
</reference>
<dbReference type="AlphaFoldDB" id="A0A931CGB4"/>
<keyword evidence="1" id="KW-0540">Nuclease</keyword>
<keyword evidence="1" id="KW-0378">Hydrolase</keyword>
<protein>
    <submittedName>
        <fullName evidence="1">Endonuclease</fullName>
    </submittedName>
</protein>
<sequence>MTTAQDRTVGVLLERYGRTYAQEAGITVKDTPSPLYQLLVLSTLLSARISASVAVAAAHELFTAGYRTPRAMCSASWQQRVDALGRGHYRRYDERTATMLGEGAELLTAKYRSDLRRLHDLAGSTPELILSLQDFPGVGPVGAAIFCREVQAVWTDVAPFLDQKVADGASRLGLPTAARELADLVSPADLPRLAAACVRAALEKSVADDVSALIAGDLKSTGQS</sequence>
<dbReference type="InterPro" id="IPR023170">
    <property type="entry name" value="HhH_base_excis_C"/>
</dbReference>
<evidence type="ECO:0000313" key="1">
    <source>
        <dbReference type="EMBL" id="MBG0737838.1"/>
    </source>
</evidence>
<dbReference type="InterPro" id="IPR011257">
    <property type="entry name" value="DNA_glycosylase"/>
</dbReference>
<dbReference type="GO" id="GO:0004519">
    <property type="term" value="F:endonuclease activity"/>
    <property type="evidence" value="ECO:0007669"/>
    <property type="project" value="UniProtKB-KW"/>
</dbReference>
<accession>A0A931CGB4</accession>
<dbReference type="Gene3D" id="1.10.340.30">
    <property type="entry name" value="Hypothetical protein, domain 2"/>
    <property type="match status" value="1"/>
</dbReference>